<evidence type="ECO:0000313" key="1">
    <source>
        <dbReference type="EMBL" id="CAH1994154.1"/>
    </source>
</evidence>
<dbReference type="AlphaFoldDB" id="A0A9P0PR03"/>
<sequence length="105" mass="11325">MVGPCPWPPNPPACWPQLPPGMPPIPPAPGMPPYWLFCPPPYSLAMIGLQILVSSFSLSSNSSFSAKLLLSSHLRQDSHSLSMVDLSSEDSLSPQSCTACLSWKM</sequence>
<protein>
    <submittedName>
        <fullName evidence="1">Uncharacterized protein</fullName>
    </submittedName>
</protein>
<proteinExistence type="predicted"/>
<dbReference type="Proteomes" id="UP001152888">
    <property type="component" value="Unassembled WGS sequence"/>
</dbReference>
<gene>
    <name evidence="1" type="ORF">ACAOBT_LOCUS21939</name>
</gene>
<dbReference type="EMBL" id="CAKOFQ010007191">
    <property type="protein sequence ID" value="CAH1994154.1"/>
    <property type="molecule type" value="Genomic_DNA"/>
</dbReference>
<organism evidence="1 2">
    <name type="scientific">Acanthoscelides obtectus</name>
    <name type="common">Bean weevil</name>
    <name type="synonym">Bruchus obtectus</name>
    <dbReference type="NCBI Taxonomy" id="200917"/>
    <lineage>
        <taxon>Eukaryota</taxon>
        <taxon>Metazoa</taxon>
        <taxon>Ecdysozoa</taxon>
        <taxon>Arthropoda</taxon>
        <taxon>Hexapoda</taxon>
        <taxon>Insecta</taxon>
        <taxon>Pterygota</taxon>
        <taxon>Neoptera</taxon>
        <taxon>Endopterygota</taxon>
        <taxon>Coleoptera</taxon>
        <taxon>Polyphaga</taxon>
        <taxon>Cucujiformia</taxon>
        <taxon>Chrysomeloidea</taxon>
        <taxon>Chrysomelidae</taxon>
        <taxon>Bruchinae</taxon>
        <taxon>Bruchini</taxon>
        <taxon>Acanthoscelides</taxon>
    </lineage>
</organism>
<comment type="caution">
    <text evidence="1">The sequence shown here is derived from an EMBL/GenBank/DDBJ whole genome shotgun (WGS) entry which is preliminary data.</text>
</comment>
<evidence type="ECO:0000313" key="2">
    <source>
        <dbReference type="Proteomes" id="UP001152888"/>
    </source>
</evidence>
<reference evidence="1" key="1">
    <citation type="submission" date="2022-03" db="EMBL/GenBank/DDBJ databases">
        <authorList>
            <person name="Sayadi A."/>
        </authorList>
    </citation>
    <scope>NUCLEOTIDE SEQUENCE</scope>
</reference>
<keyword evidence="2" id="KW-1185">Reference proteome</keyword>
<accession>A0A9P0PR03</accession>
<name>A0A9P0PR03_ACAOB</name>